<proteinExistence type="predicted"/>
<protein>
    <submittedName>
        <fullName evidence="3">Alpha/beta hydrolase</fullName>
    </submittedName>
</protein>
<dbReference type="SUPFAM" id="SSF53474">
    <property type="entry name" value="alpha/beta-Hydrolases"/>
    <property type="match status" value="1"/>
</dbReference>
<feature type="signal peptide" evidence="1">
    <location>
        <begin position="1"/>
        <end position="23"/>
    </location>
</feature>
<dbReference type="Pfam" id="PF00561">
    <property type="entry name" value="Abhydrolase_1"/>
    <property type="match status" value="1"/>
</dbReference>
<keyword evidence="3" id="KW-0378">Hydrolase</keyword>
<evidence type="ECO:0000256" key="1">
    <source>
        <dbReference type="SAM" id="SignalP"/>
    </source>
</evidence>
<reference evidence="4" key="1">
    <citation type="journal article" date="2019" name="Int. J. Syst. Evol. Microbiol.">
        <title>The Global Catalogue of Microorganisms (GCM) 10K type strain sequencing project: providing services to taxonomists for standard genome sequencing and annotation.</title>
        <authorList>
            <consortium name="The Broad Institute Genomics Platform"/>
            <consortium name="The Broad Institute Genome Sequencing Center for Infectious Disease"/>
            <person name="Wu L."/>
            <person name="Ma J."/>
        </authorList>
    </citation>
    <scope>NUCLEOTIDE SEQUENCE [LARGE SCALE GENOMIC DNA]</scope>
    <source>
        <strain evidence="4">CGMCC 1.15043</strain>
    </source>
</reference>
<sequence>MKKWISLALPIMIAAVLTGSVNAEPDREGLPDTVAGSKVDIGGFKMWGQVNGTKNTEPTVVFDPGYGDQYTIWTDTGVASAISKRTQTVLYDRAGLGWSQQSVGATHTALDQAIQLRKLLKGLKVDPPYVFVTHGISALNVRMYAALYQDEVAGVVFLDPSHEYQENALFPDDMDEVKERYKTEMVEEGGYNELLRTYDQITSTSRPLDPLRNIPIYVLSAGQKAFLSDTMKVWNDMQKDIESLSDNTTLIVDKKSGHYLMRDDPKMTINAINNVLDRIKLQQQKTKESN</sequence>
<feature type="chain" id="PRO_5046891202" evidence="1">
    <location>
        <begin position="24"/>
        <end position="290"/>
    </location>
</feature>
<dbReference type="RefSeq" id="WP_189013675.1">
    <property type="nucleotide sequence ID" value="NZ_BMHE01000018.1"/>
</dbReference>
<evidence type="ECO:0000313" key="4">
    <source>
        <dbReference type="Proteomes" id="UP000615455"/>
    </source>
</evidence>
<keyword evidence="1" id="KW-0732">Signal</keyword>
<accession>A0ABQ1EUV6</accession>
<organism evidence="3 4">
    <name type="scientific">Paenibacillus marchantiophytorum</name>
    <dbReference type="NCBI Taxonomy" id="1619310"/>
    <lineage>
        <taxon>Bacteria</taxon>
        <taxon>Bacillati</taxon>
        <taxon>Bacillota</taxon>
        <taxon>Bacilli</taxon>
        <taxon>Bacillales</taxon>
        <taxon>Paenibacillaceae</taxon>
        <taxon>Paenibacillus</taxon>
    </lineage>
</organism>
<dbReference type="Gene3D" id="3.40.50.1820">
    <property type="entry name" value="alpha/beta hydrolase"/>
    <property type="match status" value="1"/>
</dbReference>
<comment type="caution">
    <text evidence="3">The sequence shown here is derived from an EMBL/GenBank/DDBJ whole genome shotgun (WGS) entry which is preliminary data.</text>
</comment>
<keyword evidence="4" id="KW-1185">Reference proteome</keyword>
<feature type="domain" description="AB hydrolase-1" evidence="2">
    <location>
        <begin position="58"/>
        <end position="170"/>
    </location>
</feature>
<dbReference type="InterPro" id="IPR000073">
    <property type="entry name" value="AB_hydrolase_1"/>
</dbReference>
<dbReference type="GO" id="GO:0016787">
    <property type="term" value="F:hydrolase activity"/>
    <property type="evidence" value="ECO:0007669"/>
    <property type="project" value="UniProtKB-KW"/>
</dbReference>
<name>A0ABQ1EUV6_9BACL</name>
<gene>
    <name evidence="3" type="ORF">GCM10008018_36590</name>
</gene>
<evidence type="ECO:0000313" key="3">
    <source>
        <dbReference type="EMBL" id="GFZ87117.1"/>
    </source>
</evidence>
<evidence type="ECO:0000259" key="2">
    <source>
        <dbReference type="Pfam" id="PF00561"/>
    </source>
</evidence>
<dbReference type="Proteomes" id="UP000615455">
    <property type="component" value="Unassembled WGS sequence"/>
</dbReference>
<dbReference type="InterPro" id="IPR029058">
    <property type="entry name" value="AB_hydrolase_fold"/>
</dbReference>
<dbReference type="EMBL" id="BMHE01000018">
    <property type="protein sequence ID" value="GFZ87117.1"/>
    <property type="molecule type" value="Genomic_DNA"/>
</dbReference>